<dbReference type="Proteomes" id="UP000028123">
    <property type="component" value="Unassembled WGS sequence"/>
</dbReference>
<dbReference type="PANTHER" id="PTHR10314">
    <property type="entry name" value="CYSTATHIONINE BETA-SYNTHASE"/>
    <property type="match status" value="1"/>
</dbReference>
<dbReference type="UniPathway" id="UPA00136">
    <property type="reaction ID" value="UER00200"/>
</dbReference>
<accession>A0A081P8Q3</accession>
<dbReference type="FunFam" id="3.40.50.1100:FF:000067">
    <property type="entry name" value="Cysteine synthase"/>
    <property type="match status" value="1"/>
</dbReference>
<dbReference type="NCBIfam" id="TIGR01139">
    <property type="entry name" value="cysK"/>
    <property type="match status" value="1"/>
</dbReference>
<evidence type="ECO:0000256" key="7">
    <source>
        <dbReference type="ARBA" id="ARBA00022898"/>
    </source>
</evidence>
<organism evidence="14 15">
    <name type="scientific">Paenibacillus tyrfis</name>
    <dbReference type="NCBI Taxonomy" id="1501230"/>
    <lineage>
        <taxon>Bacteria</taxon>
        <taxon>Bacillati</taxon>
        <taxon>Bacillota</taxon>
        <taxon>Bacilli</taxon>
        <taxon>Bacillales</taxon>
        <taxon>Paenibacillaceae</taxon>
        <taxon>Paenibacillus</taxon>
    </lineage>
</organism>
<dbReference type="InterPro" id="IPR001216">
    <property type="entry name" value="P-phosphate_BS"/>
</dbReference>
<keyword evidence="7 10" id="KW-0663">Pyridoxal phosphate</keyword>
<evidence type="ECO:0000256" key="4">
    <source>
        <dbReference type="ARBA" id="ARBA00012681"/>
    </source>
</evidence>
<dbReference type="EC" id="2.5.1.47" evidence="4 12"/>
<proteinExistence type="inferred from homology"/>
<reference evidence="14 15" key="1">
    <citation type="submission" date="2014-06" db="EMBL/GenBank/DDBJ databases">
        <title>Draft genome sequence of Paenibacillus sp. MSt1.</title>
        <authorList>
            <person name="Aw Y.K."/>
            <person name="Ong K.S."/>
            <person name="Gan H.M."/>
            <person name="Lee S.M."/>
        </authorList>
    </citation>
    <scope>NUCLEOTIDE SEQUENCE [LARGE SCALE GENOMIC DNA]</scope>
    <source>
        <strain evidence="14 15">MSt1</strain>
    </source>
</reference>
<dbReference type="InterPro" id="IPR005859">
    <property type="entry name" value="CysK"/>
</dbReference>
<feature type="binding site" evidence="10">
    <location>
        <begin position="182"/>
        <end position="186"/>
    </location>
    <ligand>
        <name>pyridoxal 5'-phosphate</name>
        <dbReference type="ChEBI" id="CHEBI:597326"/>
    </ligand>
</feature>
<name>A0A081P8Q3_9BACL</name>
<feature type="modified residue" description="N6-(pyridoxal phosphate)lysine" evidence="11">
    <location>
        <position position="47"/>
    </location>
</feature>
<dbReference type="EMBL" id="JNVM01000004">
    <property type="protein sequence ID" value="KEQ27076.1"/>
    <property type="molecule type" value="Genomic_DNA"/>
</dbReference>
<evidence type="ECO:0000256" key="8">
    <source>
        <dbReference type="ARBA" id="ARBA00023192"/>
    </source>
</evidence>
<evidence type="ECO:0000256" key="3">
    <source>
        <dbReference type="ARBA" id="ARBA00007103"/>
    </source>
</evidence>
<comment type="catalytic activity">
    <reaction evidence="9 12">
        <text>O-acetyl-L-serine + hydrogen sulfide = L-cysteine + acetate</text>
        <dbReference type="Rhea" id="RHEA:14829"/>
        <dbReference type="ChEBI" id="CHEBI:29919"/>
        <dbReference type="ChEBI" id="CHEBI:30089"/>
        <dbReference type="ChEBI" id="CHEBI:35235"/>
        <dbReference type="ChEBI" id="CHEBI:58340"/>
        <dbReference type="EC" id="2.5.1.47"/>
    </reaction>
</comment>
<evidence type="ECO:0000256" key="6">
    <source>
        <dbReference type="ARBA" id="ARBA00022679"/>
    </source>
</evidence>
<dbReference type="GO" id="GO:0006535">
    <property type="term" value="P:cysteine biosynthetic process from serine"/>
    <property type="evidence" value="ECO:0007669"/>
    <property type="project" value="UniProtKB-UniRule"/>
</dbReference>
<dbReference type="NCBIfam" id="TIGR01136">
    <property type="entry name" value="cysKM"/>
    <property type="match status" value="1"/>
</dbReference>
<feature type="binding site" evidence="10">
    <location>
        <position position="78"/>
    </location>
    <ligand>
        <name>pyridoxal 5'-phosphate</name>
        <dbReference type="ChEBI" id="CHEBI:597326"/>
    </ligand>
</feature>
<dbReference type="GO" id="GO:0004124">
    <property type="term" value="F:cysteine synthase activity"/>
    <property type="evidence" value="ECO:0007669"/>
    <property type="project" value="UniProtKB-UniRule"/>
</dbReference>
<dbReference type="AlphaFoldDB" id="A0A081P8Q3"/>
<keyword evidence="15" id="KW-1185">Reference proteome</keyword>
<dbReference type="GO" id="GO:0005737">
    <property type="term" value="C:cytoplasm"/>
    <property type="evidence" value="ECO:0007669"/>
    <property type="project" value="UniProtKB-ARBA"/>
</dbReference>
<dbReference type="PROSITE" id="PS00901">
    <property type="entry name" value="CYS_SYNTHASE"/>
    <property type="match status" value="1"/>
</dbReference>
<gene>
    <name evidence="14" type="ORF">ET33_24635</name>
</gene>
<evidence type="ECO:0000313" key="15">
    <source>
        <dbReference type="Proteomes" id="UP000028123"/>
    </source>
</evidence>
<evidence type="ECO:0000313" key="14">
    <source>
        <dbReference type="EMBL" id="KEQ27076.1"/>
    </source>
</evidence>
<comment type="cofactor">
    <cofactor evidence="1 10 12">
        <name>pyridoxal 5'-phosphate</name>
        <dbReference type="ChEBI" id="CHEBI:597326"/>
    </cofactor>
</comment>
<evidence type="ECO:0000256" key="12">
    <source>
        <dbReference type="RuleBase" id="RU003985"/>
    </source>
</evidence>
<keyword evidence="8 12" id="KW-0198">Cysteine biosynthesis</keyword>
<feature type="binding site" evidence="10">
    <location>
        <position position="270"/>
    </location>
    <ligand>
        <name>pyridoxal 5'-phosphate</name>
        <dbReference type="ChEBI" id="CHEBI:597326"/>
    </ligand>
</feature>
<feature type="domain" description="Tryptophan synthase beta chain-like PALP" evidence="13">
    <location>
        <begin position="9"/>
        <end position="298"/>
    </location>
</feature>
<dbReference type="Pfam" id="PF00291">
    <property type="entry name" value="PALP"/>
    <property type="match status" value="1"/>
</dbReference>
<comment type="caution">
    <text evidence="14">The sequence shown here is derived from an EMBL/GenBank/DDBJ whole genome shotgun (WGS) entry which is preliminary data.</text>
</comment>
<dbReference type="CDD" id="cd01561">
    <property type="entry name" value="CBS_like"/>
    <property type="match status" value="1"/>
</dbReference>
<evidence type="ECO:0000256" key="10">
    <source>
        <dbReference type="PIRSR" id="PIRSR605856-50"/>
    </source>
</evidence>
<evidence type="ECO:0000256" key="11">
    <source>
        <dbReference type="PIRSR" id="PIRSR605856-51"/>
    </source>
</evidence>
<dbReference type="RefSeq" id="WP_036676910.1">
    <property type="nucleotide sequence ID" value="NZ_JNVM01000004.1"/>
</dbReference>
<dbReference type="InterPro" id="IPR050214">
    <property type="entry name" value="Cys_Synth/Cystath_Beta-Synth"/>
</dbReference>
<keyword evidence="5 12" id="KW-0028">Amino-acid biosynthesis</keyword>
<keyword evidence="6 12" id="KW-0808">Transferase</keyword>
<dbReference type="InterPro" id="IPR036052">
    <property type="entry name" value="TrpB-like_PALP_sf"/>
</dbReference>
<evidence type="ECO:0000256" key="5">
    <source>
        <dbReference type="ARBA" id="ARBA00022605"/>
    </source>
</evidence>
<sequence length="312" mass="33418">MSRIAKNLTDLIGNTPLLELSNYHKKQELKATLLAKLEFFNPAGSVKDRIGYAMIIDAEERGLIRPQESVIIEPTSGNTGIALASVAAARGYKLILTMPDTMSRERINLLKAFGAEVVLTPGGEGMLGAIRKADELAAETPHSFIPQQFNNPANPAIHRKTTAEEIWADTDGKVDIFVAGVGTGGTVTGVGEVLKRHNPAVRIVAVEPHDSPVLSGGKPGPNRIQGLGAGFVPEVFDRSVIDEIVKVRTDDAYRTSRLLGQQEGLLVGMSSGAAAFAATELAIRPENEGKTIVVLLPDSGERYLSTDLFQEE</sequence>
<evidence type="ECO:0000256" key="2">
    <source>
        <dbReference type="ARBA" id="ARBA00004962"/>
    </source>
</evidence>
<evidence type="ECO:0000256" key="1">
    <source>
        <dbReference type="ARBA" id="ARBA00001933"/>
    </source>
</evidence>
<evidence type="ECO:0000259" key="13">
    <source>
        <dbReference type="Pfam" id="PF00291"/>
    </source>
</evidence>
<dbReference type="OrthoDB" id="9808024at2"/>
<dbReference type="SUPFAM" id="SSF53686">
    <property type="entry name" value="Tryptophan synthase beta subunit-like PLP-dependent enzymes"/>
    <property type="match status" value="1"/>
</dbReference>
<comment type="similarity">
    <text evidence="3 12">Belongs to the cysteine synthase/cystathionine beta-synthase family.</text>
</comment>
<evidence type="ECO:0000256" key="9">
    <source>
        <dbReference type="ARBA" id="ARBA00047931"/>
    </source>
</evidence>
<dbReference type="InterPro" id="IPR005856">
    <property type="entry name" value="Cys_synth"/>
</dbReference>
<protein>
    <recommendedName>
        <fullName evidence="4 12">Cysteine synthase</fullName>
        <ecNumber evidence="4 12">2.5.1.47</ecNumber>
    </recommendedName>
</protein>
<dbReference type="eggNOG" id="COG0031">
    <property type="taxonomic scope" value="Bacteria"/>
</dbReference>
<comment type="pathway">
    <text evidence="2">Amino-acid biosynthesis; L-cysteine biosynthesis; L-cysteine from L-serine: step 2/2.</text>
</comment>
<dbReference type="Gene3D" id="3.40.50.1100">
    <property type="match status" value="2"/>
</dbReference>
<dbReference type="InterPro" id="IPR001926">
    <property type="entry name" value="TrpB-like_PALP"/>
</dbReference>